<evidence type="ECO:0000256" key="1">
    <source>
        <dbReference type="ARBA" id="ARBA00022490"/>
    </source>
</evidence>
<dbReference type="InterPro" id="IPR029063">
    <property type="entry name" value="SAM-dependent_MTases_sf"/>
</dbReference>
<dbReference type="RefSeq" id="WP_206643579.1">
    <property type="nucleotide sequence ID" value="NZ_CP071247.1"/>
</dbReference>
<evidence type="ECO:0000313" key="9">
    <source>
        <dbReference type="EMBL" id="QSP94358.1"/>
    </source>
</evidence>
<keyword evidence="5 6" id="KW-0949">S-adenosyl-L-methionine</keyword>
<keyword evidence="4 6" id="KW-0808">Transferase</keyword>
<reference evidence="9 10" key="1">
    <citation type="submission" date="2021-03" db="EMBL/GenBank/DDBJ databases">
        <title>Genome sequencing of Marinobacter sp. LPB0319.</title>
        <authorList>
            <person name="Kim J."/>
        </authorList>
    </citation>
    <scope>NUCLEOTIDE SEQUENCE [LARGE SCALE GENOMIC DNA]</scope>
    <source>
        <strain evidence="9 10">LPB0319</strain>
    </source>
</reference>
<keyword evidence="2 6" id="KW-0698">rRNA processing</keyword>
<proteinExistence type="inferred from homology"/>
<comment type="catalytic activity">
    <reaction evidence="6">
        <text>guanosine(1207) in 16S rRNA + S-adenosyl-L-methionine = N(2)-methylguanosine(1207) in 16S rRNA + S-adenosyl-L-homocysteine + H(+)</text>
        <dbReference type="Rhea" id="RHEA:42736"/>
        <dbReference type="Rhea" id="RHEA-COMP:10213"/>
        <dbReference type="Rhea" id="RHEA-COMP:10214"/>
        <dbReference type="ChEBI" id="CHEBI:15378"/>
        <dbReference type="ChEBI" id="CHEBI:57856"/>
        <dbReference type="ChEBI" id="CHEBI:59789"/>
        <dbReference type="ChEBI" id="CHEBI:74269"/>
        <dbReference type="ChEBI" id="CHEBI:74481"/>
        <dbReference type="EC" id="2.1.1.172"/>
    </reaction>
</comment>
<evidence type="ECO:0000259" key="8">
    <source>
        <dbReference type="Pfam" id="PF08468"/>
    </source>
</evidence>
<sequence length="348" mass="37503">MSAMPNSHQALLRVNQVLAGRIALLGVSAPELLAQLPQGGLAMSDHVGQAGLLAGQPGWQVAFGYDHLALRAAAFDTVVVFLPKARTELDFRLALARKLIATGGRLLVVGEKKEGIAGAVKQLKTVAPGATKLDSARHCQIWSAEGVEPLDTFDVTRWMQWHTVSRAGVTVDVCGLPGIFSHGELDDGTGLLLDTLAETPITADRILDFACGAGVIGTWLQSWQRQNGRACSEVDGLDVQSQAVICAQATYERGNAKGNILASDGLDGVEGTWSAMVTNPPFHSGVKTDTSMTERFLQSVSRHLRPGGELRLVANTFLPYSGLIQRCIGPVERLHEDRRFTVYRAFRR</sequence>
<evidence type="ECO:0000313" key="10">
    <source>
        <dbReference type="Proteomes" id="UP000663555"/>
    </source>
</evidence>
<keyword evidence="3 6" id="KW-0489">Methyltransferase</keyword>
<dbReference type="GO" id="GO:0008168">
    <property type="term" value="F:methyltransferase activity"/>
    <property type="evidence" value="ECO:0007669"/>
    <property type="project" value="UniProtKB-KW"/>
</dbReference>
<dbReference type="SUPFAM" id="SSF53335">
    <property type="entry name" value="S-adenosyl-L-methionine-dependent methyltransferases"/>
    <property type="match status" value="1"/>
</dbReference>
<dbReference type="InterPro" id="IPR013675">
    <property type="entry name" value="Mtase_sm_N"/>
</dbReference>
<dbReference type="Pfam" id="PF05175">
    <property type="entry name" value="MTS"/>
    <property type="match status" value="1"/>
</dbReference>
<dbReference type="InterPro" id="IPR023543">
    <property type="entry name" value="rRNA_ssu_MeTfrase_C"/>
</dbReference>
<dbReference type="PANTHER" id="PTHR47816">
    <property type="entry name" value="RIBOSOMAL RNA SMALL SUBUNIT METHYLTRANSFERASE C"/>
    <property type="match status" value="1"/>
</dbReference>
<evidence type="ECO:0000256" key="6">
    <source>
        <dbReference type="HAMAP-Rule" id="MF_01862"/>
    </source>
</evidence>
<comment type="function">
    <text evidence="6">Specifically methylates the guanine in position 1207 of 16S rRNA in the 30S particle.</text>
</comment>
<dbReference type="GO" id="GO:0032259">
    <property type="term" value="P:methylation"/>
    <property type="evidence" value="ECO:0007669"/>
    <property type="project" value="UniProtKB-KW"/>
</dbReference>
<name>A0ABX7MQ75_9GAMM</name>
<organism evidence="9 10">
    <name type="scientific">Marinobacter salinisoli</name>
    <dbReference type="NCBI Taxonomy" id="2769486"/>
    <lineage>
        <taxon>Bacteria</taxon>
        <taxon>Pseudomonadati</taxon>
        <taxon>Pseudomonadota</taxon>
        <taxon>Gammaproteobacteria</taxon>
        <taxon>Pseudomonadales</taxon>
        <taxon>Marinobacteraceae</taxon>
        <taxon>Marinobacter</taxon>
    </lineage>
</organism>
<gene>
    <name evidence="6" type="primary">rsmC</name>
    <name evidence="9" type="ORF">LPB19_14405</name>
</gene>
<evidence type="ECO:0000256" key="2">
    <source>
        <dbReference type="ARBA" id="ARBA00022552"/>
    </source>
</evidence>
<dbReference type="Pfam" id="PF08468">
    <property type="entry name" value="MTS_N"/>
    <property type="match status" value="1"/>
</dbReference>
<protein>
    <recommendedName>
        <fullName evidence="6">Ribosomal RNA small subunit methyltransferase C</fullName>
        <ecNumber evidence="6">2.1.1.172</ecNumber>
    </recommendedName>
    <alternativeName>
        <fullName evidence="6">16S rRNA m2G1207 methyltransferase</fullName>
    </alternativeName>
    <alternativeName>
        <fullName evidence="6">rRNA (guanine-N(2)-)-methyltransferase RsmC</fullName>
    </alternativeName>
</protein>
<evidence type="ECO:0000259" key="7">
    <source>
        <dbReference type="Pfam" id="PF05175"/>
    </source>
</evidence>
<dbReference type="InterPro" id="IPR007848">
    <property type="entry name" value="Small_mtfrase_dom"/>
</dbReference>
<evidence type="ECO:0000256" key="4">
    <source>
        <dbReference type="ARBA" id="ARBA00022679"/>
    </source>
</evidence>
<evidence type="ECO:0000256" key="5">
    <source>
        <dbReference type="ARBA" id="ARBA00022691"/>
    </source>
</evidence>
<dbReference type="EC" id="2.1.1.172" evidence="6"/>
<feature type="domain" description="Methyltransferase small N-terminal" evidence="8">
    <location>
        <begin position="9"/>
        <end position="160"/>
    </location>
</feature>
<dbReference type="EMBL" id="CP071247">
    <property type="protein sequence ID" value="QSP94358.1"/>
    <property type="molecule type" value="Genomic_DNA"/>
</dbReference>
<dbReference type="PANTHER" id="PTHR47816:SF4">
    <property type="entry name" value="RIBOSOMAL RNA SMALL SUBUNIT METHYLTRANSFERASE C"/>
    <property type="match status" value="1"/>
</dbReference>
<comment type="subcellular location">
    <subcellularLocation>
        <location evidence="6">Cytoplasm</location>
    </subcellularLocation>
</comment>
<comment type="similarity">
    <text evidence="6">Belongs to the methyltransferase superfamily. RsmC family.</text>
</comment>
<accession>A0ABX7MQ75</accession>
<feature type="domain" description="Methyltransferase small" evidence="7">
    <location>
        <begin position="171"/>
        <end position="344"/>
    </location>
</feature>
<keyword evidence="10" id="KW-1185">Reference proteome</keyword>
<dbReference type="HAMAP" id="MF_01862">
    <property type="entry name" value="16SrRNA_methyltr_C"/>
    <property type="match status" value="1"/>
</dbReference>
<dbReference type="InterPro" id="IPR046977">
    <property type="entry name" value="RsmC/RlmG"/>
</dbReference>
<dbReference type="Gene3D" id="3.40.50.150">
    <property type="entry name" value="Vaccinia Virus protein VP39"/>
    <property type="match status" value="2"/>
</dbReference>
<evidence type="ECO:0000256" key="3">
    <source>
        <dbReference type="ARBA" id="ARBA00022603"/>
    </source>
</evidence>
<comment type="subunit">
    <text evidence="6">Monomer.</text>
</comment>
<keyword evidence="1 6" id="KW-0963">Cytoplasm</keyword>
<dbReference type="Proteomes" id="UP000663555">
    <property type="component" value="Chromosome"/>
</dbReference>
<dbReference type="CDD" id="cd02440">
    <property type="entry name" value="AdoMet_MTases"/>
    <property type="match status" value="1"/>
</dbReference>